<evidence type="ECO:0000259" key="1">
    <source>
        <dbReference type="Pfam" id="PF15604"/>
    </source>
</evidence>
<dbReference type="InterPro" id="IPR028949">
    <property type="entry name" value="Ntox15"/>
</dbReference>
<dbReference type="CDD" id="cd14738">
    <property type="entry name" value="PAAR_2"/>
    <property type="match status" value="1"/>
</dbReference>
<dbReference type="Pfam" id="PF15604">
    <property type="entry name" value="Ntox15"/>
    <property type="match status" value="1"/>
</dbReference>
<dbReference type="Proteomes" id="UP000726777">
    <property type="component" value="Unassembled WGS sequence"/>
</dbReference>
<organism evidence="2 3">
    <name type="scientific">Vibrio parahaemolyticus</name>
    <dbReference type="NCBI Taxonomy" id="670"/>
    <lineage>
        <taxon>Bacteria</taxon>
        <taxon>Pseudomonadati</taxon>
        <taxon>Pseudomonadota</taxon>
        <taxon>Gammaproteobacteria</taxon>
        <taxon>Vibrionales</taxon>
        <taxon>Vibrionaceae</taxon>
        <taxon>Vibrio</taxon>
    </lineage>
</organism>
<protein>
    <submittedName>
        <fullName evidence="2">PAAR domain-containing protein</fullName>
    </submittedName>
</protein>
<dbReference type="EMBL" id="JACVHL010000052">
    <property type="protein sequence ID" value="MCC3808420.1"/>
    <property type="molecule type" value="Genomic_DNA"/>
</dbReference>
<dbReference type="Gene3D" id="2.60.200.60">
    <property type="match status" value="2"/>
</dbReference>
<evidence type="ECO:0000313" key="2">
    <source>
        <dbReference type="EMBL" id="MCC3808420.1"/>
    </source>
</evidence>
<dbReference type="InterPro" id="IPR008727">
    <property type="entry name" value="PAAR_motif"/>
</dbReference>
<sequence length="379" mass="40708">MGKPAAVIGSMHVCPKVTAKVPHVGGPVVGGSPNVKIGGLPAARKGDKLVCVGPPDTVSEGSSSVFINGKPAARMGDGTAHGGKIVIGNPTVTIGDGGATTKKSKAAKVEVPEFDLDKVLANPELEAIRAVNIDPASMLVDDIDSLFKEGQEFINNPTLAGAVAMAVTAIPGKFSDEIVDELPLKKLDRAMAKSLRTMKRFKVPCFKPGSKLKNSFKGRERELESHFARQLKHQENGLNDLTVGEYIENRTRYKEIKRAGTGMAQEDFRKIFSDELKESLNDSYLDRMTANEAKKEAESRSAEIMENLAALHDPDMIAGGKDNVSRMGDKGVNSSLGSQWRSQSRLAQMDAQAQKALETLGPDAKMNVSLERCPLQGKK</sequence>
<accession>A0A9Q3UKK1</accession>
<dbReference type="Pfam" id="PF05488">
    <property type="entry name" value="PAAR_motif"/>
    <property type="match status" value="1"/>
</dbReference>
<name>A0A9Q3UKK1_VIBPH</name>
<reference evidence="2" key="1">
    <citation type="submission" date="2020-09" db="EMBL/GenBank/DDBJ databases">
        <title>Genome sequence of Vibrio parahaemolyticus isolates.</title>
        <authorList>
            <person name="Hammerl J.A."/>
            <person name="Strauch E."/>
        </authorList>
    </citation>
    <scope>NUCLEOTIDE SEQUENCE</scope>
    <source>
        <strain evidence="2">17-VB00146</strain>
    </source>
</reference>
<evidence type="ECO:0000313" key="3">
    <source>
        <dbReference type="Proteomes" id="UP000726777"/>
    </source>
</evidence>
<dbReference type="AlphaFoldDB" id="A0A9Q3UKK1"/>
<gene>
    <name evidence="2" type="ORF">IB292_25855</name>
</gene>
<proteinExistence type="predicted"/>
<feature type="domain" description="Novel toxin 15" evidence="1">
    <location>
        <begin position="226"/>
        <end position="370"/>
    </location>
</feature>
<comment type="caution">
    <text evidence="2">The sequence shown here is derived from an EMBL/GenBank/DDBJ whole genome shotgun (WGS) entry which is preliminary data.</text>
</comment>